<dbReference type="EMBL" id="RVHM01000084">
    <property type="protein sequence ID" value="MLV00226.1"/>
    <property type="molecule type" value="Genomic_DNA"/>
</dbReference>
<name>A0A403MPK0_SALET</name>
<feature type="domain" description="AAA+ ATPase" evidence="1">
    <location>
        <begin position="39"/>
        <end position="192"/>
    </location>
</feature>
<evidence type="ECO:0000313" key="2">
    <source>
        <dbReference type="EMBL" id="MLV00226.1"/>
    </source>
</evidence>
<dbReference type="SMART" id="SM00382">
    <property type="entry name" value="AAA"/>
    <property type="match status" value="1"/>
</dbReference>
<reference evidence="2" key="1">
    <citation type="submission" date="2018-07" db="EMBL/GenBank/DDBJ databases">
        <authorList>
            <person name="Ashton P.M."/>
            <person name="Dallman T."/>
            <person name="Nair S."/>
            <person name="De Pinna E."/>
            <person name="Peters T."/>
            <person name="Grant K."/>
        </authorList>
    </citation>
    <scope>NUCLEOTIDE SEQUENCE [LARGE SCALE GENOMIC DNA]</scope>
    <source>
        <strain evidence="2">157339</strain>
    </source>
</reference>
<dbReference type="PANTHER" id="PTHR35894">
    <property type="entry name" value="GENERAL SECRETION PATHWAY PROTEIN A-RELATED"/>
    <property type="match status" value="1"/>
</dbReference>
<dbReference type="InterPro" id="IPR027417">
    <property type="entry name" value="P-loop_NTPase"/>
</dbReference>
<gene>
    <name evidence="2" type="ORF">DRU74_26765</name>
</gene>
<dbReference type="Proteomes" id="UP000885374">
    <property type="component" value="Unassembled WGS sequence"/>
</dbReference>
<dbReference type="InterPro" id="IPR049945">
    <property type="entry name" value="AAA_22"/>
</dbReference>
<dbReference type="InterPro" id="IPR052026">
    <property type="entry name" value="ExeA_AAA_ATPase_DNA-bind"/>
</dbReference>
<proteinExistence type="predicted"/>
<comment type="caution">
    <text evidence="2">The sequence shown here is derived from an EMBL/GenBank/DDBJ whole genome shotgun (WGS) entry which is preliminary data.</text>
</comment>
<sequence length="321" mass="36236">MRVEVKSYYGLARSFDQTEYYETAHHKQLINDIKDAIGEGRMMAVCGVVGSGKTVMMRRLQQMLKDEKSIIVSRALSVEKNRIGLPALISALLYDLSPDKKVQIPRGEARERELLALMKRRRRPVALFIDEAHDLSSNTLTELKRLTEMTEDGGIKLSVVLAGHPRLRNDLLRPTMEEIGYRTRIFILDVITGSQREYISWLMSACMDKGDAEDILTAEASDILASKLRTPLQIQQHLELAFEAGFQAGIKPVTGAVIDSVMSRHLDDLEPLLRRHGYKMKDIVEQFGATPAEIRALFSHQLEAIRTTEIREKILAVGLPI</sequence>
<dbReference type="PANTHER" id="PTHR35894:SF1">
    <property type="entry name" value="PHOSPHORIBULOKINASE _ URIDINE KINASE FAMILY"/>
    <property type="match status" value="1"/>
</dbReference>
<organism evidence="2">
    <name type="scientific">Salmonella enterica I</name>
    <dbReference type="NCBI Taxonomy" id="59201"/>
    <lineage>
        <taxon>Bacteria</taxon>
        <taxon>Pseudomonadati</taxon>
        <taxon>Pseudomonadota</taxon>
        <taxon>Gammaproteobacteria</taxon>
        <taxon>Enterobacterales</taxon>
        <taxon>Enterobacteriaceae</taxon>
        <taxon>Salmonella</taxon>
    </lineage>
</organism>
<dbReference type="AlphaFoldDB" id="A0A403MPK0"/>
<evidence type="ECO:0000259" key="1">
    <source>
        <dbReference type="SMART" id="SM00382"/>
    </source>
</evidence>
<dbReference type="Pfam" id="PF13401">
    <property type="entry name" value="AAA_22"/>
    <property type="match status" value="1"/>
</dbReference>
<dbReference type="SUPFAM" id="SSF52540">
    <property type="entry name" value="P-loop containing nucleoside triphosphate hydrolases"/>
    <property type="match status" value="1"/>
</dbReference>
<accession>A0A403MPK0</accession>
<dbReference type="InterPro" id="IPR003593">
    <property type="entry name" value="AAA+_ATPase"/>
</dbReference>
<dbReference type="GO" id="GO:0016887">
    <property type="term" value="F:ATP hydrolysis activity"/>
    <property type="evidence" value="ECO:0007669"/>
    <property type="project" value="InterPro"/>
</dbReference>
<protein>
    <submittedName>
        <fullName evidence="2">AAA family ATPase</fullName>
    </submittedName>
</protein>
<dbReference type="Gene3D" id="3.40.50.300">
    <property type="entry name" value="P-loop containing nucleotide triphosphate hydrolases"/>
    <property type="match status" value="1"/>
</dbReference>